<dbReference type="EMBL" id="KK115933">
    <property type="protein sequence ID" value="KFM66397.1"/>
    <property type="molecule type" value="Genomic_DNA"/>
</dbReference>
<dbReference type="OrthoDB" id="6435517at2759"/>
<evidence type="ECO:0000313" key="2">
    <source>
        <dbReference type="Proteomes" id="UP000054359"/>
    </source>
</evidence>
<feature type="non-terminal residue" evidence="1">
    <location>
        <position position="92"/>
    </location>
</feature>
<proteinExistence type="predicted"/>
<reference evidence="1 2" key="1">
    <citation type="submission" date="2013-11" db="EMBL/GenBank/DDBJ databases">
        <title>Genome sequencing of Stegodyphus mimosarum.</title>
        <authorList>
            <person name="Bechsgaard J."/>
        </authorList>
    </citation>
    <scope>NUCLEOTIDE SEQUENCE [LARGE SCALE GENOMIC DNA]</scope>
</reference>
<sequence length="92" mass="10952">MPLRNLCTIDAAQQRLYDAERVYWQSLIEQLIYLIQYLAQQCLAFRSSSKELYPSDNGNFFKLVETIAKFDPIITEHLYKIQHLKRRTLLIT</sequence>
<evidence type="ECO:0000313" key="1">
    <source>
        <dbReference type="EMBL" id="KFM66397.1"/>
    </source>
</evidence>
<dbReference type="AlphaFoldDB" id="A0A087TMQ8"/>
<gene>
    <name evidence="1" type="ORF">X975_17414</name>
</gene>
<dbReference type="STRING" id="407821.A0A087TMQ8"/>
<keyword evidence="2" id="KW-1185">Reference proteome</keyword>
<dbReference type="OMA" id="QCLAFRS"/>
<organism evidence="1 2">
    <name type="scientific">Stegodyphus mimosarum</name>
    <name type="common">African social velvet spider</name>
    <dbReference type="NCBI Taxonomy" id="407821"/>
    <lineage>
        <taxon>Eukaryota</taxon>
        <taxon>Metazoa</taxon>
        <taxon>Ecdysozoa</taxon>
        <taxon>Arthropoda</taxon>
        <taxon>Chelicerata</taxon>
        <taxon>Arachnida</taxon>
        <taxon>Araneae</taxon>
        <taxon>Araneomorphae</taxon>
        <taxon>Entelegynae</taxon>
        <taxon>Eresoidea</taxon>
        <taxon>Eresidae</taxon>
        <taxon>Stegodyphus</taxon>
    </lineage>
</organism>
<protein>
    <submittedName>
        <fullName evidence="1">Uncharacterized protein</fullName>
    </submittedName>
</protein>
<dbReference type="Proteomes" id="UP000054359">
    <property type="component" value="Unassembled WGS sequence"/>
</dbReference>
<name>A0A087TMQ8_STEMI</name>
<accession>A0A087TMQ8</accession>